<feature type="transmembrane region" description="Helical" evidence="1">
    <location>
        <begin position="150"/>
        <end position="170"/>
    </location>
</feature>
<accession>A0A3M2LG29</accession>
<keyword evidence="1" id="KW-0472">Membrane</keyword>
<feature type="transmembrane region" description="Helical" evidence="1">
    <location>
        <begin position="12"/>
        <end position="34"/>
    </location>
</feature>
<keyword evidence="1" id="KW-0812">Transmembrane</keyword>
<dbReference type="RefSeq" id="WP_122199455.1">
    <property type="nucleotide sequence ID" value="NZ_JBHSKC010000025.1"/>
</dbReference>
<gene>
    <name evidence="2" type="ORF">EBO15_38750</name>
</gene>
<dbReference type="AlphaFoldDB" id="A0A3M2LG29"/>
<dbReference type="Proteomes" id="UP000282674">
    <property type="component" value="Unassembled WGS sequence"/>
</dbReference>
<feature type="transmembrane region" description="Helical" evidence="1">
    <location>
        <begin position="118"/>
        <end position="141"/>
    </location>
</feature>
<sequence>MNLSLARRLTGITGLAAAVALLLEVPLYFVYSGAPPASNVLSRLLIGVLALGFVLTFAMSFREFVAQASPENAWIGRLAGGAGLAYGVVTLVSSGLEAGAVIASDHPIDPTITVDGTYILYGTIGRMLLAMFLGSVGYAILRTSVLPRWAGLLTCGLALVNLAFMPSLFFGNTPAHFYAANGWGTTALMGALFSWWLLGTAIALLRRPKPATT</sequence>
<reference evidence="2 3" key="1">
    <citation type="submission" date="2018-10" db="EMBL/GenBank/DDBJ databases">
        <title>Isolation from soil.</title>
        <authorList>
            <person name="Hu J."/>
        </authorList>
    </citation>
    <scope>NUCLEOTIDE SEQUENCE [LARGE SCALE GENOMIC DNA]</scope>
    <source>
        <strain evidence="2 3">NEAU-Ht49</strain>
    </source>
</reference>
<dbReference type="OrthoDB" id="3212416at2"/>
<organism evidence="2 3">
    <name type="scientific">Actinomadura harenae</name>
    <dbReference type="NCBI Taxonomy" id="2483351"/>
    <lineage>
        <taxon>Bacteria</taxon>
        <taxon>Bacillati</taxon>
        <taxon>Actinomycetota</taxon>
        <taxon>Actinomycetes</taxon>
        <taxon>Streptosporangiales</taxon>
        <taxon>Thermomonosporaceae</taxon>
        <taxon>Actinomadura</taxon>
    </lineage>
</organism>
<evidence type="ECO:0000313" key="3">
    <source>
        <dbReference type="Proteomes" id="UP000282674"/>
    </source>
</evidence>
<feature type="transmembrane region" description="Helical" evidence="1">
    <location>
        <begin position="182"/>
        <end position="205"/>
    </location>
</feature>
<evidence type="ECO:0008006" key="4">
    <source>
        <dbReference type="Google" id="ProtNLM"/>
    </source>
</evidence>
<evidence type="ECO:0000313" key="2">
    <source>
        <dbReference type="EMBL" id="RMI36394.1"/>
    </source>
</evidence>
<dbReference type="EMBL" id="RFFG01000138">
    <property type="protein sequence ID" value="RMI36394.1"/>
    <property type="molecule type" value="Genomic_DNA"/>
</dbReference>
<keyword evidence="3" id="KW-1185">Reference proteome</keyword>
<evidence type="ECO:0000256" key="1">
    <source>
        <dbReference type="SAM" id="Phobius"/>
    </source>
</evidence>
<proteinExistence type="predicted"/>
<feature type="transmembrane region" description="Helical" evidence="1">
    <location>
        <begin position="40"/>
        <end position="61"/>
    </location>
</feature>
<comment type="caution">
    <text evidence="2">The sequence shown here is derived from an EMBL/GenBank/DDBJ whole genome shotgun (WGS) entry which is preliminary data.</text>
</comment>
<feature type="transmembrane region" description="Helical" evidence="1">
    <location>
        <begin position="82"/>
        <end position="103"/>
    </location>
</feature>
<keyword evidence="1" id="KW-1133">Transmembrane helix</keyword>
<name>A0A3M2LG29_9ACTN</name>
<protein>
    <recommendedName>
        <fullName evidence="4">DUF4386 domain-containing protein</fullName>
    </recommendedName>
</protein>